<dbReference type="PANTHER" id="PTHR24960">
    <property type="entry name" value="PHOTOSYSTEM I IRON-SULFUR CENTER-RELATED"/>
    <property type="match status" value="1"/>
</dbReference>
<sequence>MSSKVWYLDLKNKPRYASINDLIRRLFEVSGTAGVLDEGDLTAIKVHFGEKGCTTYTNPVYVRQIADMIKSAGAKPFLTDTNTLYSGSRKNAVDHIMTALEHGFGYEVTGVPLIIADGLKSGISTDIEINCKNLKSVRIADGIASADSMIVISHFKGHIVAGFGGAIKNLAMGCATAEGKRDQHRVLQPVTDVELCTGCGLCAKICPENAVTIRDEKAVIDEDLCASCGECISRCPADAISFIWESGIAPFNERLAEYAYGAALNKMDKAFYFNFIVNVTPDCDCVPWSEHQIVPDIGILASADPVAIDTASRDLVNGERGFKGTLLKTNHEPGGDKFRGTWAHTNPDIQLKYAEEIGLGSMDYELIVVD</sequence>
<dbReference type="InterPro" id="IPR017896">
    <property type="entry name" value="4Fe4S_Fe-S-bd"/>
</dbReference>
<dbReference type="EMBL" id="CM001436">
    <property type="protein sequence ID" value="EHQ35255.1"/>
    <property type="molecule type" value="Genomic_DNA"/>
</dbReference>
<dbReference type="PROSITE" id="PS51379">
    <property type="entry name" value="4FE4S_FER_2"/>
    <property type="match status" value="2"/>
</dbReference>
<dbReference type="AlphaFoldDB" id="H1Z0J8"/>
<dbReference type="InterPro" id="IPR017900">
    <property type="entry name" value="4Fe4S_Fe_S_CS"/>
</dbReference>
<dbReference type="PROSITE" id="PS00198">
    <property type="entry name" value="4FE4S_FER_1"/>
    <property type="match status" value="1"/>
</dbReference>
<protein>
    <submittedName>
        <fullName evidence="6">4Fe-4S ferredoxin iron-sulfur binding domain-containing protein</fullName>
    </submittedName>
</protein>
<dbReference type="SUPFAM" id="SSF54862">
    <property type="entry name" value="4Fe-4S ferredoxins"/>
    <property type="match status" value="1"/>
</dbReference>
<dbReference type="Gene3D" id="3.40.50.11440">
    <property type="match status" value="1"/>
</dbReference>
<dbReference type="Pfam" id="PF04015">
    <property type="entry name" value="DUF362"/>
    <property type="match status" value="1"/>
</dbReference>
<evidence type="ECO:0000313" key="6">
    <source>
        <dbReference type="EMBL" id="EHQ35255.1"/>
    </source>
</evidence>
<name>H1Z0J8_9EURY</name>
<keyword evidence="3" id="KW-0408">Iron</keyword>
<dbReference type="STRING" id="937775.Metlim_1144"/>
<keyword evidence="4" id="KW-0411">Iron-sulfur</keyword>
<dbReference type="InterPro" id="IPR007160">
    <property type="entry name" value="DUF362"/>
</dbReference>
<keyword evidence="2" id="KW-0479">Metal-binding</keyword>
<dbReference type="Pfam" id="PF12838">
    <property type="entry name" value="Fer4_7"/>
    <property type="match status" value="1"/>
</dbReference>
<dbReference type="Proteomes" id="UP000005741">
    <property type="component" value="Chromosome"/>
</dbReference>
<dbReference type="PATRIC" id="fig|937775.9.peg.1311"/>
<evidence type="ECO:0000256" key="2">
    <source>
        <dbReference type="ARBA" id="ARBA00022723"/>
    </source>
</evidence>
<dbReference type="PANTHER" id="PTHR24960:SF79">
    <property type="entry name" value="PHOTOSYSTEM I IRON-SULFUR CENTER"/>
    <property type="match status" value="1"/>
</dbReference>
<feature type="domain" description="4Fe-4S ferredoxin-type" evidence="5">
    <location>
        <begin position="187"/>
        <end position="216"/>
    </location>
</feature>
<accession>H1Z0J8</accession>
<dbReference type="InParanoid" id="H1Z0J8"/>
<dbReference type="InterPro" id="IPR050157">
    <property type="entry name" value="PSI_iron-sulfur_center"/>
</dbReference>
<evidence type="ECO:0000256" key="3">
    <source>
        <dbReference type="ARBA" id="ARBA00023004"/>
    </source>
</evidence>
<dbReference type="Gene3D" id="3.30.70.20">
    <property type="match status" value="1"/>
</dbReference>
<evidence type="ECO:0000259" key="5">
    <source>
        <dbReference type="PROSITE" id="PS51379"/>
    </source>
</evidence>
<dbReference type="GO" id="GO:0051539">
    <property type="term" value="F:4 iron, 4 sulfur cluster binding"/>
    <property type="evidence" value="ECO:0007669"/>
    <property type="project" value="UniProtKB-KW"/>
</dbReference>
<gene>
    <name evidence="6" type="ORF">Metlim_1144</name>
</gene>
<feature type="domain" description="4Fe-4S ferredoxin-type" evidence="5">
    <location>
        <begin position="217"/>
        <end position="245"/>
    </location>
</feature>
<evidence type="ECO:0000256" key="1">
    <source>
        <dbReference type="ARBA" id="ARBA00022485"/>
    </source>
</evidence>
<dbReference type="GO" id="GO:0046872">
    <property type="term" value="F:metal ion binding"/>
    <property type="evidence" value="ECO:0007669"/>
    <property type="project" value="UniProtKB-KW"/>
</dbReference>
<proteinExistence type="predicted"/>
<keyword evidence="1" id="KW-0004">4Fe-4S</keyword>
<dbReference type="GO" id="GO:0016491">
    <property type="term" value="F:oxidoreductase activity"/>
    <property type="evidence" value="ECO:0007669"/>
    <property type="project" value="UniProtKB-ARBA"/>
</dbReference>
<evidence type="ECO:0000256" key="4">
    <source>
        <dbReference type="ARBA" id="ARBA00023014"/>
    </source>
</evidence>
<dbReference type="OrthoDB" id="5583at2157"/>
<evidence type="ECO:0000313" key="7">
    <source>
        <dbReference type="Proteomes" id="UP000005741"/>
    </source>
</evidence>
<organism evidence="6 7">
    <name type="scientific">Methanoplanus limicola DSM 2279</name>
    <dbReference type="NCBI Taxonomy" id="937775"/>
    <lineage>
        <taxon>Archaea</taxon>
        <taxon>Methanobacteriati</taxon>
        <taxon>Methanobacteriota</taxon>
        <taxon>Stenosarchaea group</taxon>
        <taxon>Methanomicrobia</taxon>
        <taxon>Methanomicrobiales</taxon>
        <taxon>Methanomicrobiaceae</taxon>
        <taxon>Methanoplanus</taxon>
    </lineage>
</organism>
<reference evidence="6 7" key="1">
    <citation type="submission" date="2011-10" db="EMBL/GenBank/DDBJ databases">
        <title>The Improved High-Quality Draft genome of Methanoplanus limicola DSM 2279.</title>
        <authorList>
            <consortium name="US DOE Joint Genome Institute (JGI-PGF)"/>
            <person name="Lucas S."/>
            <person name="Copeland A."/>
            <person name="Lapidus A."/>
            <person name="Glavina del Rio T."/>
            <person name="Dalin E."/>
            <person name="Tice H."/>
            <person name="Bruce D."/>
            <person name="Goodwin L."/>
            <person name="Pitluck S."/>
            <person name="Peters L."/>
            <person name="Mikhailova N."/>
            <person name="Lu M."/>
            <person name="Kyrpides N."/>
            <person name="Mavromatis K."/>
            <person name="Ivanova N."/>
            <person name="Markowitz V."/>
            <person name="Cheng J.-F."/>
            <person name="Hugenholtz P."/>
            <person name="Woyke T."/>
            <person name="Wu D."/>
            <person name="Wirth R."/>
            <person name="Brambilla E.-M."/>
            <person name="Klenk H.-P."/>
            <person name="Eisen J.A."/>
        </authorList>
    </citation>
    <scope>NUCLEOTIDE SEQUENCE [LARGE SCALE GENOMIC DNA]</scope>
    <source>
        <strain evidence="6 7">DSM 2279</strain>
    </source>
</reference>
<keyword evidence="7" id="KW-1185">Reference proteome</keyword>
<dbReference type="HOGENOM" id="CLU_046240_0_0_2"/>
<dbReference type="RefSeq" id="WP_004076998.1">
    <property type="nucleotide sequence ID" value="NZ_CM001436.1"/>
</dbReference>